<sequence length="56" mass="6745">MDKELYIVCKKFIDYADVLLKNQSISIDTYNEMTRLKQQFIMDYEKSHIKNKSHVS</sequence>
<gene>
    <name evidence="1" type="ORF">GOQ27_03565</name>
</gene>
<keyword evidence="2" id="KW-1185">Reference proteome</keyword>
<dbReference type="RefSeq" id="WP_203365447.1">
    <property type="nucleotide sequence ID" value="NZ_WSFT01000016.1"/>
</dbReference>
<dbReference type="EMBL" id="WSFT01000016">
    <property type="protein sequence ID" value="MBS4537524.1"/>
    <property type="molecule type" value="Genomic_DNA"/>
</dbReference>
<evidence type="ECO:0000313" key="2">
    <source>
        <dbReference type="Proteomes" id="UP000724672"/>
    </source>
</evidence>
<comment type="caution">
    <text evidence="1">The sequence shown here is derived from an EMBL/GenBank/DDBJ whole genome shotgun (WGS) entry which is preliminary data.</text>
</comment>
<dbReference type="AlphaFoldDB" id="A0A942UQP7"/>
<name>A0A942UQP7_9FIRM</name>
<protein>
    <submittedName>
        <fullName evidence="1">Uncharacterized protein</fullName>
    </submittedName>
</protein>
<reference evidence="1" key="1">
    <citation type="submission" date="2019-12" db="EMBL/GenBank/DDBJ databases">
        <title>Clostridiaceae gen. nov. sp. nov., isolated from sediment in Xinjiang, China.</title>
        <authorList>
            <person name="Zhang R."/>
        </authorList>
    </citation>
    <scope>NUCLEOTIDE SEQUENCE</scope>
    <source>
        <strain evidence="1">D2Q-11</strain>
    </source>
</reference>
<dbReference type="Proteomes" id="UP000724672">
    <property type="component" value="Unassembled WGS sequence"/>
</dbReference>
<organism evidence="1 2">
    <name type="scientific">Anaeromonas frigoriresistens</name>
    <dbReference type="NCBI Taxonomy" id="2683708"/>
    <lineage>
        <taxon>Bacteria</taxon>
        <taxon>Bacillati</taxon>
        <taxon>Bacillota</taxon>
        <taxon>Tissierellia</taxon>
        <taxon>Tissierellales</taxon>
        <taxon>Thermohalobacteraceae</taxon>
        <taxon>Anaeromonas</taxon>
    </lineage>
</organism>
<evidence type="ECO:0000313" key="1">
    <source>
        <dbReference type="EMBL" id="MBS4537524.1"/>
    </source>
</evidence>
<proteinExistence type="predicted"/>
<accession>A0A942UQP7</accession>